<dbReference type="Proteomes" id="UP001607303">
    <property type="component" value="Unassembled WGS sequence"/>
</dbReference>
<comment type="caution">
    <text evidence="1">The sequence shown here is derived from an EMBL/GenBank/DDBJ whole genome shotgun (WGS) entry which is preliminary data.</text>
</comment>
<name>A0ABD2BI11_VESMC</name>
<accession>A0ABD2BI11</accession>
<proteinExistence type="predicted"/>
<reference evidence="1 2" key="1">
    <citation type="journal article" date="2024" name="Ann. Entomol. Soc. Am.">
        <title>Genomic analyses of the southern and eastern yellowjacket wasps (Hymenoptera: Vespidae) reveal evolutionary signatures of social life.</title>
        <authorList>
            <person name="Catto M.A."/>
            <person name="Caine P.B."/>
            <person name="Orr S.E."/>
            <person name="Hunt B.G."/>
            <person name="Goodisman M.A.D."/>
        </authorList>
    </citation>
    <scope>NUCLEOTIDE SEQUENCE [LARGE SCALE GENOMIC DNA]</scope>
    <source>
        <strain evidence="1">232</strain>
        <tissue evidence="1">Head and thorax</tissue>
    </source>
</reference>
<dbReference type="AlphaFoldDB" id="A0ABD2BI11"/>
<organism evidence="1 2">
    <name type="scientific">Vespula maculifrons</name>
    <name type="common">Eastern yellow jacket</name>
    <name type="synonym">Wasp</name>
    <dbReference type="NCBI Taxonomy" id="7453"/>
    <lineage>
        <taxon>Eukaryota</taxon>
        <taxon>Metazoa</taxon>
        <taxon>Ecdysozoa</taxon>
        <taxon>Arthropoda</taxon>
        <taxon>Hexapoda</taxon>
        <taxon>Insecta</taxon>
        <taxon>Pterygota</taxon>
        <taxon>Neoptera</taxon>
        <taxon>Endopterygota</taxon>
        <taxon>Hymenoptera</taxon>
        <taxon>Apocrita</taxon>
        <taxon>Aculeata</taxon>
        <taxon>Vespoidea</taxon>
        <taxon>Vespidae</taxon>
        <taxon>Vespinae</taxon>
        <taxon>Vespula</taxon>
    </lineage>
</organism>
<protein>
    <submittedName>
        <fullName evidence="1">Uncharacterized protein</fullName>
    </submittedName>
</protein>
<gene>
    <name evidence="1" type="ORF">V1477_014521</name>
</gene>
<sequence>MSIISTVHRIIVFYKITNKFIIVICISDLLQSHNKEFQSLKIYNAITVNITRYIFIYNEDKKVTETNDEED</sequence>
<dbReference type="EMBL" id="JAYRBN010000075">
    <property type="protein sequence ID" value="KAL2732280.1"/>
    <property type="molecule type" value="Genomic_DNA"/>
</dbReference>
<keyword evidence="2" id="KW-1185">Reference proteome</keyword>
<evidence type="ECO:0000313" key="2">
    <source>
        <dbReference type="Proteomes" id="UP001607303"/>
    </source>
</evidence>
<evidence type="ECO:0000313" key="1">
    <source>
        <dbReference type="EMBL" id="KAL2732280.1"/>
    </source>
</evidence>